<feature type="transmembrane region" description="Helical" evidence="7">
    <location>
        <begin position="222"/>
        <end position="241"/>
    </location>
</feature>
<dbReference type="EMBL" id="SDGZ01000024">
    <property type="protein sequence ID" value="TYC48103.1"/>
    <property type="molecule type" value="Genomic_DNA"/>
</dbReference>
<feature type="transmembrane region" description="Helical" evidence="7">
    <location>
        <begin position="290"/>
        <end position="307"/>
    </location>
</feature>
<dbReference type="PRINTS" id="PR01035">
    <property type="entry name" value="TCRTETA"/>
</dbReference>
<feature type="transmembrane region" description="Helical" evidence="7">
    <location>
        <begin position="355"/>
        <end position="375"/>
    </location>
</feature>
<gene>
    <name evidence="9" type="ORF">ESZ50_10040</name>
</gene>
<dbReference type="RefSeq" id="WP_148623591.1">
    <property type="nucleotide sequence ID" value="NZ_SDGZ01000024.1"/>
</dbReference>
<evidence type="ECO:0000256" key="4">
    <source>
        <dbReference type="ARBA" id="ARBA00022692"/>
    </source>
</evidence>
<comment type="caution">
    <text evidence="9">The sequence shown here is derived from an EMBL/GenBank/DDBJ whole genome shotgun (WGS) entry which is preliminary data.</text>
</comment>
<feature type="transmembrane region" description="Helical" evidence="7">
    <location>
        <begin position="112"/>
        <end position="139"/>
    </location>
</feature>
<comment type="subcellular location">
    <subcellularLocation>
        <location evidence="1">Cell membrane</location>
        <topology evidence="1">Multi-pass membrane protein</topology>
    </subcellularLocation>
</comment>
<feature type="transmembrane region" description="Helical" evidence="7">
    <location>
        <begin position="21"/>
        <end position="41"/>
    </location>
</feature>
<reference evidence="9 10" key="1">
    <citation type="submission" date="2019-01" db="EMBL/GenBank/DDBJ databases">
        <title>Weissella sp. nov., a novel lactic acid bacterium isolated from animal feces.</title>
        <authorList>
            <person name="Wang L.-T."/>
        </authorList>
    </citation>
    <scope>NUCLEOTIDE SEQUENCE [LARGE SCALE GENOMIC DNA]</scope>
    <source>
        <strain evidence="9 10">8H-2</strain>
    </source>
</reference>
<dbReference type="SUPFAM" id="SSF103473">
    <property type="entry name" value="MFS general substrate transporter"/>
    <property type="match status" value="1"/>
</dbReference>
<feature type="transmembrane region" description="Helical" evidence="7">
    <location>
        <begin position="327"/>
        <end position="348"/>
    </location>
</feature>
<dbReference type="GO" id="GO:0005886">
    <property type="term" value="C:plasma membrane"/>
    <property type="evidence" value="ECO:0007669"/>
    <property type="project" value="UniProtKB-SubCell"/>
</dbReference>
<evidence type="ECO:0000256" key="7">
    <source>
        <dbReference type="SAM" id="Phobius"/>
    </source>
</evidence>
<name>A0A6C2C3I4_9LACO</name>
<keyword evidence="6 7" id="KW-0472">Membrane</keyword>
<keyword evidence="10" id="KW-1185">Reference proteome</keyword>
<feature type="transmembrane region" description="Helical" evidence="7">
    <location>
        <begin position="87"/>
        <end position="106"/>
    </location>
</feature>
<dbReference type="AlphaFoldDB" id="A0A6C2C3I4"/>
<dbReference type="Pfam" id="PF07690">
    <property type="entry name" value="MFS_1"/>
    <property type="match status" value="1"/>
</dbReference>
<keyword evidence="2" id="KW-0813">Transport</keyword>
<evidence type="ECO:0000259" key="8">
    <source>
        <dbReference type="PROSITE" id="PS50850"/>
    </source>
</evidence>
<dbReference type="OrthoDB" id="9816041at2"/>
<keyword evidence="4 7" id="KW-0812">Transmembrane</keyword>
<evidence type="ECO:0000313" key="9">
    <source>
        <dbReference type="EMBL" id="TYC48103.1"/>
    </source>
</evidence>
<protein>
    <submittedName>
        <fullName evidence="9">DHA2 family efflux MFS transporter permease subunit</fullName>
    </submittedName>
</protein>
<evidence type="ECO:0000256" key="5">
    <source>
        <dbReference type="ARBA" id="ARBA00022989"/>
    </source>
</evidence>
<dbReference type="InterPro" id="IPR001958">
    <property type="entry name" value="Tet-R_TetA/multi-R_MdtG-like"/>
</dbReference>
<feature type="transmembrane region" description="Helical" evidence="7">
    <location>
        <begin position="381"/>
        <end position="406"/>
    </location>
</feature>
<dbReference type="Proteomes" id="UP000371977">
    <property type="component" value="Unassembled WGS sequence"/>
</dbReference>
<dbReference type="PANTHER" id="PTHR42718:SF24">
    <property type="entry name" value="MAJOR FACILITATOR SUPERFAMILY (MFS) PROFILE DOMAIN-CONTAINING PROTEIN"/>
    <property type="match status" value="1"/>
</dbReference>
<accession>A0A6C2C3I4</accession>
<dbReference type="NCBIfam" id="TIGR00711">
    <property type="entry name" value="efflux_EmrB"/>
    <property type="match status" value="1"/>
</dbReference>
<evidence type="ECO:0000313" key="10">
    <source>
        <dbReference type="Proteomes" id="UP000371977"/>
    </source>
</evidence>
<dbReference type="InterPro" id="IPR036259">
    <property type="entry name" value="MFS_trans_sf"/>
</dbReference>
<feature type="domain" description="Major facilitator superfamily (MFS) profile" evidence="8">
    <location>
        <begin position="22"/>
        <end position="499"/>
    </location>
</feature>
<dbReference type="InterPro" id="IPR004638">
    <property type="entry name" value="EmrB-like"/>
</dbReference>
<evidence type="ECO:0000256" key="3">
    <source>
        <dbReference type="ARBA" id="ARBA00022475"/>
    </source>
</evidence>
<feature type="transmembrane region" description="Helical" evidence="7">
    <location>
        <begin position="473"/>
        <end position="494"/>
    </location>
</feature>
<dbReference type="PROSITE" id="PS50850">
    <property type="entry name" value="MFS"/>
    <property type="match status" value="1"/>
</dbReference>
<sequence length="519" mass="56454">MAANNKRPILDVHGKPYNRTAMILVLLVGTFAGMLMQTSLGTAIPTLMTSFDINLGTAQQATTWFLLANGIMVPVSAFLVTRISSKWLYWIAYTILFAGMAISAFTPARNDMWIMFLVGRMLAAIAVGITMPLMQVIMVNIFPAEERGAAMGLNGLVIGLAPAIGPTLSGWILDKNHHIFGLLISDSWRTIFYLPMAVLIVVWILTPFLVKDVLPNRKMKLDISSLILSAVGFGIFLWGFTNVSSDGWGDMKTVILPILFGVIVIIGFVLRQLKMDDPFMDVRVFKNKQFTMTTLSVMMAMMAMMGVEMMLPTYLQNVHGLSPLDSGLMLLPGALMLGLVSPIAGAVYDRVGARRLAMVGFTILAIGTLPFMFLSSSTPDVFITLLYALRMFGIAMAMMPLTASAMSAVPQEEAAHATASNNTARQVASAVVVALLASVTQDIINNNEPAKHLQVTNPLAYANDYLQASMKGFHVSFGLGFGFAVLGIIFAMFLRKGKLIAGSTNSKRVDHEEVEMEAK</sequence>
<organism evidence="9 10">
    <name type="scientific">Weissella muntiaci</name>
    <dbReference type="NCBI Taxonomy" id="2508881"/>
    <lineage>
        <taxon>Bacteria</taxon>
        <taxon>Bacillati</taxon>
        <taxon>Bacillota</taxon>
        <taxon>Bacilli</taxon>
        <taxon>Lactobacillales</taxon>
        <taxon>Lactobacillaceae</taxon>
        <taxon>Weissella</taxon>
    </lineage>
</organism>
<dbReference type="PANTHER" id="PTHR42718">
    <property type="entry name" value="MAJOR FACILITATOR SUPERFAMILY MULTIDRUG TRANSPORTER MFSC"/>
    <property type="match status" value="1"/>
</dbReference>
<dbReference type="CDD" id="cd17503">
    <property type="entry name" value="MFS_LmrB_MDR_like"/>
    <property type="match status" value="1"/>
</dbReference>
<dbReference type="InterPro" id="IPR011701">
    <property type="entry name" value="MFS"/>
</dbReference>
<proteinExistence type="predicted"/>
<dbReference type="GO" id="GO:0022857">
    <property type="term" value="F:transmembrane transporter activity"/>
    <property type="evidence" value="ECO:0007669"/>
    <property type="project" value="InterPro"/>
</dbReference>
<evidence type="ECO:0000256" key="6">
    <source>
        <dbReference type="ARBA" id="ARBA00023136"/>
    </source>
</evidence>
<feature type="transmembrane region" description="Helical" evidence="7">
    <location>
        <begin position="61"/>
        <end position="80"/>
    </location>
</feature>
<feature type="transmembrane region" description="Helical" evidence="7">
    <location>
        <begin position="192"/>
        <end position="210"/>
    </location>
</feature>
<keyword evidence="5 7" id="KW-1133">Transmembrane helix</keyword>
<feature type="transmembrane region" description="Helical" evidence="7">
    <location>
        <begin position="427"/>
        <end position="444"/>
    </location>
</feature>
<evidence type="ECO:0000256" key="2">
    <source>
        <dbReference type="ARBA" id="ARBA00022448"/>
    </source>
</evidence>
<feature type="transmembrane region" description="Helical" evidence="7">
    <location>
        <begin position="253"/>
        <end position="270"/>
    </location>
</feature>
<dbReference type="Gene3D" id="1.20.1250.20">
    <property type="entry name" value="MFS general substrate transporter like domains"/>
    <property type="match status" value="2"/>
</dbReference>
<dbReference type="InterPro" id="IPR020846">
    <property type="entry name" value="MFS_dom"/>
</dbReference>
<keyword evidence="3" id="KW-1003">Cell membrane</keyword>
<feature type="transmembrane region" description="Helical" evidence="7">
    <location>
        <begin position="151"/>
        <end position="172"/>
    </location>
</feature>
<evidence type="ECO:0000256" key="1">
    <source>
        <dbReference type="ARBA" id="ARBA00004651"/>
    </source>
</evidence>